<dbReference type="AlphaFoldDB" id="A0A7M1SUB2"/>
<protein>
    <recommendedName>
        <fullName evidence="4">DUF998 domain-containing protein</fullName>
    </recommendedName>
</protein>
<accession>A0A7M1SUB2</accession>
<feature type="transmembrane region" description="Helical" evidence="1">
    <location>
        <begin position="119"/>
        <end position="144"/>
    </location>
</feature>
<keyword evidence="3" id="KW-1185">Reference proteome</keyword>
<dbReference type="EMBL" id="CP063169">
    <property type="protein sequence ID" value="QOR70637.1"/>
    <property type="molecule type" value="Genomic_DNA"/>
</dbReference>
<evidence type="ECO:0000313" key="2">
    <source>
        <dbReference type="EMBL" id="QOR70637.1"/>
    </source>
</evidence>
<dbReference type="Proteomes" id="UP000593758">
    <property type="component" value="Chromosome"/>
</dbReference>
<sequence>MGARTGGAAVAATAVLVVADLAGALARTGVAGRAMPLPGSADAREYFLDSPVATLVAGAMALVAAGALAVLATAYRELTRHARRAGPIVSGAVLVLGAAGLAHLALGVLAPVLPATAVHALHLVAALGGGVLHVVTLGLVVTVLARSYGWTPGLRVTGAIVGWAAVGTLLTLVAADLVPFAGVALLGLLVWLAFAAHQWAYADQRH</sequence>
<name>A0A7M1SUB2_9MICO</name>
<evidence type="ECO:0000256" key="1">
    <source>
        <dbReference type="SAM" id="Phobius"/>
    </source>
</evidence>
<reference evidence="2 3" key="1">
    <citation type="submission" date="2020-10" db="EMBL/GenBank/DDBJ databases">
        <title>Haloactinobacterium sp. RN3S43, a bacterium isolated from saline soil.</title>
        <authorList>
            <person name="Sun J.-Q."/>
        </authorList>
    </citation>
    <scope>NUCLEOTIDE SEQUENCE [LARGE SCALE GENOMIC DNA]</scope>
    <source>
        <strain evidence="2 3">RN3S43</strain>
    </source>
</reference>
<feature type="transmembrane region" description="Helical" evidence="1">
    <location>
        <begin position="50"/>
        <end position="75"/>
    </location>
</feature>
<dbReference type="KEGG" id="halt:IM660_18990"/>
<dbReference type="RefSeq" id="WP_193497312.1">
    <property type="nucleotide sequence ID" value="NZ_CP063169.1"/>
</dbReference>
<keyword evidence="1" id="KW-1133">Transmembrane helix</keyword>
<feature type="transmembrane region" description="Helical" evidence="1">
    <location>
        <begin position="156"/>
        <end position="174"/>
    </location>
</feature>
<organism evidence="2 3">
    <name type="scientific">Ruania alkalisoli</name>
    <dbReference type="NCBI Taxonomy" id="2779775"/>
    <lineage>
        <taxon>Bacteria</taxon>
        <taxon>Bacillati</taxon>
        <taxon>Actinomycetota</taxon>
        <taxon>Actinomycetes</taxon>
        <taxon>Micrococcales</taxon>
        <taxon>Ruaniaceae</taxon>
        <taxon>Ruania</taxon>
    </lineage>
</organism>
<keyword evidence="1" id="KW-0812">Transmembrane</keyword>
<feature type="transmembrane region" description="Helical" evidence="1">
    <location>
        <begin position="87"/>
        <end position="113"/>
    </location>
</feature>
<evidence type="ECO:0000313" key="3">
    <source>
        <dbReference type="Proteomes" id="UP000593758"/>
    </source>
</evidence>
<gene>
    <name evidence="2" type="ORF">IM660_18990</name>
</gene>
<feature type="transmembrane region" description="Helical" evidence="1">
    <location>
        <begin position="180"/>
        <end position="201"/>
    </location>
</feature>
<proteinExistence type="predicted"/>
<evidence type="ECO:0008006" key="4">
    <source>
        <dbReference type="Google" id="ProtNLM"/>
    </source>
</evidence>
<keyword evidence="1" id="KW-0472">Membrane</keyword>